<proteinExistence type="predicted"/>
<gene>
    <name evidence="2" type="ORF">Poli38472_001468</name>
</gene>
<feature type="domain" description="Nitroreductase" evidence="1">
    <location>
        <begin position="10"/>
        <end position="154"/>
    </location>
</feature>
<dbReference type="AlphaFoldDB" id="A0A8K1CUW0"/>
<comment type="caution">
    <text evidence="2">The sequence shown here is derived from an EMBL/GenBank/DDBJ whole genome shotgun (WGS) entry which is preliminary data.</text>
</comment>
<dbReference type="SUPFAM" id="SSF55469">
    <property type="entry name" value="FMN-dependent nitroreductase-like"/>
    <property type="match status" value="1"/>
</dbReference>
<dbReference type="InterPro" id="IPR050461">
    <property type="entry name" value="Nitroreductase_HadB/RutE"/>
</dbReference>
<sequence length="156" mass="16602">MAPTDLRKAIDERVSATEFAAAPIPDAVIADLLLLTQRAPTAFNSQPYRGIILRTAADRARVAEAMIASNQQKVNGAPLVIAFAADLEPSKEVSRHQGLMKDAGTPQFAIDMVPGYLRGYAGEGTPAGLAWSYKQTTFAAATFIFAARALGLVTRP</sequence>
<protein>
    <recommendedName>
        <fullName evidence="1">Nitroreductase domain-containing protein</fullName>
    </recommendedName>
</protein>
<keyword evidence="3" id="KW-1185">Reference proteome</keyword>
<evidence type="ECO:0000313" key="3">
    <source>
        <dbReference type="Proteomes" id="UP000794436"/>
    </source>
</evidence>
<organism evidence="2 3">
    <name type="scientific">Pythium oligandrum</name>
    <name type="common">Mycoparasitic fungus</name>
    <dbReference type="NCBI Taxonomy" id="41045"/>
    <lineage>
        <taxon>Eukaryota</taxon>
        <taxon>Sar</taxon>
        <taxon>Stramenopiles</taxon>
        <taxon>Oomycota</taxon>
        <taxon>Peronosporomycetes</taxon>
        <taxon>Pythiales</taxon>
        <taxon>Pythiaceae</taxon>
        <taxon>Pythium</taxon>
    </lineage>
</organism>
<dbReference type="EMBL" id="SPLM01000001">
    <property type="protein sequence ID" value="TMW69312.1"/>
    <property type="molecule type" value="Genomic_DNA"/>
</dbReference>
<dbReference type="InterPro" id="IPR000415">
    <property type="entry name" value="Nitroreductase-like"/>
</dbReference>
<name>A0A8K1CUW0_PYTOL</name>
<evidence type="ECO:0000259" key="1">
    <source>
        <dbReference type="Pfam" id="PF00881"/>
    </source>
</evidence>
<dbReference type="OrthoDB" id="41362at2759"/>
<dbReference type="Pfam" id="PF00881">
    <property type="entry name" value="Nitroreductase"/>
    <property type="match status" value="1"/>
</dbReference>
<dbReference type="GO" id="GO:0016491">
    <property type="term" value="F:oxidoreductase activity"/>
    <property type="evidence" value="ECO:0007669"/>
    <property type="project" value="InterPro"/>
</dbReference>
<dbReference type="Proteomes" id="UP000794436">
    <property type="component" value="Unassembled WGS sequence"/>
</dbReference>
<dbReference type="InterPro" id="IPR029479">
    <property type="entry name" value="Nitroreductase"/>
</dbReference>
<accession>A0A8K1CUW0</accession>
<dbReference type="Gene3D" id="3.40.109.10">
    <property type="entry name" value="NADH Oxidase"/>
    <property type="match status" value="1"/>
</dbReference>
<dbReference type="PANTHER" id="PTHR43543">
    <property type="entry name" value="MALONIC SEMIALDEHYDE REDUCTASE RUTE-RELATED"/>
    <property type="match status" value="1"/>
</dbReference>
<reference evidence="2" key="1">
    <citation type="submission" date="2019-03" db="EMBL/GenBank/DDBJ databases">
        <title>Long read genome sequence of the mycoparasitic Pythium oligandrum ATCC 38472 isolated from sugarbeet rhizosphere.</title>
        <authorList>
            <person name="Gaulin E."/>
        </authorList>
    </citation>
    <scope>NUCLEOTIDE SEQUENCE</scope>
    <source>
        <strain evidence="2">ATCC 38472_TT</strain>
    </source>
</reference>
<dbReference type="PANTHER" id="PTHR43543:SF1">
    <property type="entry name" value="MALONIC SEMIALDEHYDE REDUCTASE RUTE-RELATED"/>
    <property type="match status" value="1"/>
</dbReference>
<evidence type="ECO:0000313" key="2">
    <source>
        <dbReference type="EMBL" id="TMW69312.1"/>
    </source>
</evidence>